<proteinExistence type="predicted"/>
<dbReference type="InterPro" id="IPR040436">
    <property type="entry name" value="Disconnected-like"/>
</dbReference>
<dbReference type="PANTHER" id="PTHR15021:SF0">
    <property type="entry name" value="DISCO-RELATED, ISOFORM A-RELATED"/>
    <property type="match status" value="1"/>
</dbReference>
<dbReference type="GO" id="GO:0008270">
    <property type="term" value="F:zinc ion binding"/>
    <property type="evidence" value="ECO:0007669"/>
    <property type="project" value="UniProtKB-KW"/>
</dbReference>
<evidence type="ECO:0000256" key="1">
    <source>
        <dbReference type="PROSITE-ProRule" id="PRU00042"/>
    </source>
</evidence>
<dbReference type="PANTHER" id="PTHR15021">
    <property type="entry name" value="DISCONNECTED-RELATED"/>
    <property type="match status" value="1"/>
</dbReference>
<feature type="compositionally biased region" description="Low complexity" evidence="2">
    <location>
        <begin position="224"/>
        <end position="251"/>
    </location>
</feature>
<dbReference type="PROSITE" id="PS00028">
    <property type="entry name" value="ZINC_FINGER_C2H2_1"/>
    <property type="match status" value="3"/>
</dbReference>
<feature type="compositionally biased region" description="Polar residues" evidence="2">
    <location>
        <begin position="457"/>
        <end position="466"/>
    </location>
</feature>
<evidence type="ECO:0000313" key="5">
    <source>
        <dbReference type="Proteomes" id="UP000595437"/>
    </source>
</evidence>
<keyword evidence="1" id="KW-0862">Zinc</keyword>
<protein>
    <submittedName>
        <fullName evidence="4">LOC100572970</fullName>
    </submittedName>
</protein>
<feature type="region of interest" description="Disordered" evidence="2">
    <location>
        <begin position="450"/>
        <end position="488"/>
    </location>
</feature>
<dbReference type="GO" id="GO:0006355">
    <property type="term" value="P:regulation of DNA-templated transcription"/>
    <property type="evidence" value="ECO:0007669"/>
    <property type="project" value="TreeGrafter"/>
</dbReference>
<evidence type="ECO:0000256" key="2">
    <source>
        <dbReference type="SAM" id="MobiDB-lite"/>
    </source>
</evidence>
<dbReference type="PROSITE" id="PS50157">
    <property type="entry name" value="ZINC_FINGER_C2H2_2"/>
    <property type="match status" value="1"/>
</dbReference>
<feature type="compositionally biased region" description="Acidic residues" evidence="2">
    <location>
        <begin position="269"/>
        <end position="297"/>
    </location>
</feature>
<feature type="compositionally biased region" description="Low complexity" evidence="2">
    <location>
        <begin position="22"/>
        <end position="34"/>
    </location>
</feature>
<dbReference type="SMART" id="SM00355">
    <property type="entry name" value="ZnF_C2H2"/>
    <property type="match status" value="4"/>
</dbReference>
<dbReference type="OrthoDB" id="10070972at2759"/>
<dbReference type="EMBL" id="CP045893">
    <property type="protein sequence ID" value="QQP54249.1"/>
    <property type="molecule type" value="Genomic_DNA"/>
</dbReference>
<reference evidence="5" key="1">
    <citation type="submission" date="2021-01" db="EMBL/GenBank/DDBJ databases">
        <title>Caligus Genome Assembly.</title>
        <authorList>
            <person name="Gallardo-Escarate C."/>
        </authorList>
    </citation>
    <scope>NUCLEOTIDE SEQUENCE [LARGE SCALE GENOMIC DNA]</scope>
</reference>
<accession>A0A7T8KE62</accession>
<feature type="region of interest" description="Disordered" evidence="2">
    <location>
        <begin position="208"/>
        <end position="308"/>
    </location>
</feature>
<keyword evidence="5" id="KW-1185">Reference proteome</keyword>
<name>A0A7T8KE62_CALRO</name>
<dbReference type="GO" id="GO:0005634">
    <property type="term" value="C:nucleus"/>
    <property type="evidence" value="ECO:0007669"/>
    <property type="project" value="TreeGrafter"/>
</dbReference>
<evidence type="ECO:0000313" key="4">
    <source>
        <dbReference type="EMBL" id="QQP54249.1"/>
    </source>
</evidence>
<gene>
    <name evidence="4" type="ORF">FKW44_007025</name>
</gene>
<keyword evidence="1" id="KW-0863">Zinc-finger</keyword>
<dbReference type="AlphaFoldDB" id="A0A7T8KE62"/>
<sequence>MAKELSRVNSKPVEAEQHPKESTSSSASSPPIESGKASPEAVNGCRLMSVEIRKKMRDNIGISYVNPATGKKRVQCNVCLKTFCDKGALKIHFSAVHLREMHKCSVEGCNMMFSSRRSRNRHSANPNPKLHTPHLRRKISPHDGRTHQGPSILPYHAAAVAMSGGKGSPFPPHGNTFSNLSGLLPPELIQRQTLELQRIQQMNKRIRMAEEGSEDGGGPPPSCSSPTGPSQPHTPTSGLTGHPPSSSSSSGGRKRKSQNPTRLKVSSDGDGEEMFSSDEDDEGFENPMDDIDDDSEEESKGNAPKEGLLKVISDEKLLLLPPGSEEEEDPIPLDAENPTRCLECAKEFESHFLLKAHYTADHLKHLHKCSIEGCNAGFPSKRSRDRHSANHNLHRKLLSTESSFQQEVMSRLYAGELKVPPMLPTAPAPSHPLFFGMPFFGNGPFFRPPLLPPPPNTASLGASSPFNPHAANAGPQGPKGLLNDVSPS</sequence>
<feature type="region of interest" description="Disordered" evidence="2">
    <location>
        <begin position="1"/>
        <end position="40"/>
    </location>
</feature>
<evidence type="ECO:0000259" key="3">
    <source>
        <dbReference type="PROSITE" id="PS50157"/>
    </source>
</evidence>
<dbReference type="Gene3D" id="3.30.160.60">
    <property type="entry name" value="Classic Zinc Finger"/>
    <property type="match status" value="1"/>
</dbReference>
<dbReference type="Proteomes" id="UP000595437">
    <property type="component" value="Chromosome 4"/>
</dbReference>
<dbReference type="InterPro" id="IPR013087">
    <property type="entry name" value="Znf_C2H2_type"/>
</dbReference>
<feature type="domain" description="C2H2-type" evidence="3">
    <location>
        <begin position="74"/>
        <end position="102"/>
    </location>
</feature>
<keyword evidence="1" id="KW-0479">Metal-binding</keyword>
<organism evidence="4 5">
    <name type="scientific">Caligus rogercresseyi</name>
    <name type="common">Sea louse</name>
    <dbReference type="NCBI Taxonomy" id="217165"/>
    <lineage>
        <taxon>Eukaryota</taxon>
        <taxon>Metazoa</taxon>
        <taxon>Ecdysozoa</taxon>
        <taxon>Arthropoda</taxon>
        <taxon>Crustacea</taxon>
        <taxon>Multicrustacea</taxon>
        <taxon>Hexanauplia</taxon>
        <taxon>Copepoda</taxon>
        <taxon>Siphonostomatoida</taxon>
        <taxon>Caligidae</taxon>
        <taxon>Caligus</taxon>
    </lineage>
</organism>
<feature type="region of interest" description="Disordered" evidence="2">
    <location>
        <begin position="117"/>
        <end position="150"/>
    </location>
</feature>